<accession>A0A1G5EP14</accession>
<keyword evidence="3" id="KW-0863">Zinc-finger</keyword>
<keyword evidence="4" id="KW-1185">Reference proteome</keyword>
<feature type="domain" description="Putative zinc-finger" evidence="2">
    <location>
        <begin position="3"/>
        <end position="36"/>
    </location>
</feature>
<dbReference type="OrthoDB" id="9808253at2"/>
<keyword evidence="1" id="KW-1133">Transmembrane helix</keyword>
<evidence type="ECO:0000259" key="2">
    <source>
        <dbReference type="Pfam" id="PF13490"/>
    </source>
</evidence>
<dbReference type="Proteomes" id="UP000183047">
    <property type="component" value="Unassembled WGS sequence"/>
</dbReference>
<organism evidence="3 4">
    <name type="scientific">Butyrivibrio hungatei</name>
    <dbReference type="NCBI Taxonomy" id="185008"/>
    <lineage>
        <taxon>Bacteria</taxon>
        <taxon>Bacillati</taxon>
        <taxon>Bacillota</taxon>
        <taxon>Clostridia</taxon>
        <taxon>Lachnospirales</taxon>
        <taxon>Lachnospiraceae</taxon>
        <taxon>Butyrivibrio</taxon>
    </lineage>
</organism>
<dbReference type="Pfam" id="PF13490">
    <property type="entry name" value="zf-HC2"/>
    <property type="match status" value="1"/>
</dbReference>
<gene>
    <name evidence="3" type="ORF">SAMN02910451_02016</name>
</gene>
<dbReference type="EMBL" id="FMUR01000011">
    <property type="protein sequence ID" value="SCY28178.1"/>
    <property type="molecule type" value="Genomic_DNA"/>
</dbReference>
<keyword evidence="3" id="KW-0479">Metal-binding</keyword>
<proteinExistence type="predicted"/>
<name>A0A1G5EP14_9FIRM</name>
<dbReference type="InterPro" id="IPR027383">
    <property type="entry name" value="Znf_put"/>
</dbReference>
<keyword evidence="1" id="KW-0472">Membrane</keyword>
<feature type="transmembrane region" description="Helical" evidence="1">
    <location>
        <begin position="81"/>
        <end position="106"/>
    </location>
</feature>
<dbReference type="GO" id="GO:0008270">
    <property type="term" value="F:zinc ion binding"/>
    <property type="evidence" value="ECO:0007669"/>
    <property type="project" value="UniProtKB-KW"/>
</dbReference>
<dbReference type="AlphaFoldDB" id="A0A1G5EP14"/>
<sequence length="107" mass="12064">MTCKEADKLIPLFLDDDLDNRELAEFLNHVETCAGCKEELTIQFLVKVGMKRLEDGNTFNLRSELDALLLDANKRLTTRRYLVLSSYLLQAVVLALGGTALFLALFL</sequence>
<evidence type="ECO:0000313" key="4">
    <source>
        <dbReference type="Proteomes" id="UP000183047"/>
    </source>
</evidence>
<keyword evidence="1" id="KW-0812">Transmembrane</keyword>
<evidence type="ECO:0000256" key="1">
    <source>
        <dbReference type="SAM" id="Phobius"/>
    </source>
</evidence>
<keyword evidence="3" id="KW-0862">Zinc</keyword>
<protein>
    <submittedName>
        <fullName evidence="3">Putative zinc-finger</fullName>
    </submittedName>
</protein>
<evidence type="ECO:0000313" key="3">
    <source>
        <dbReference type="EMBL" id="SCY28178.1"/>
    </source>
</evidence>
<dbReference type="RefSeq" id="WP_074462581.1">
    <property type="nucleotide sequence ID" value="NZ_FMUR01000011.1"/>
</dbReference>
<reference evidence="4" key="1">
    <citation type="submission" date="2016-10" db="EMBL/GenBank/DDBJ databases">
        <authorList>
            <person name="Varghese N."/>
            <person name="Submissions S."/>
        </authorList>
    </citation>
    <scope>NUCLEOTIDE SEQUENCE [LARGE SCALE GENOMIC DNA]</scope>
    <source>
        <strain evidence="4">XBD2006</strain>
    </source>
</reference>